<dbReference type="Proteomes" id="UP001055879">
    <property type="component" value="Linkage Group LG05"/>
</dbReference>
<proteinExistence type="predicted"/>
<dbReference type="EMBL" id="CM042051">
    <property type="protein sequence ID" value="KAI3728869.1"/>
    <property type="molecule type" value="Genomic_DNA"/>
</dbReference>
<keyword evidence="2" id="KW-1185">Reference proteome</keyword>
<protein>
    <submittedName>
        <fullName evidence="1">Uncharacterized protein</fullName>
    </submittedName>
</protein>
<reference evidence="2" key="1">
    <citation type="journal article" date="2022" name="Mol. Ecol. Resour.">
        <title>The genomes of chicory, endive, great burdock and yacon provide insights into Asteraceae palaeo-polyploidization history and plant inulin production.</title>
        <authorList>
            <person name="Fan W."/>
            <person name="Wang S."/>
            <person name="Wang H."/>
            <person name="Wang A."/>
            <person name="Jiang F."/>
            <person name="Liu H."/>
            <person name="Zhao H."/>
            <person name="Xu D."/>
            <person name="Zhang Y."/>
        </authorList>
    </citation>
    <scope>NUCLEOTIDE SEQUENCE [LARGE SCALE GENOMIC DNA]</scope>
    <source>
        <strain evidence="2">cv. Niubang</strain>
    </source>
</reference>
<sequence length="82" mass="9620">MNGFFTSERSLESNNKPYHSPHPPPSSLHRLIFGTFFCNFYCDFSYLLVSDLRFCVIFGFHESLLVLMVNLLCFCFIFSFMV</sequence>
<name>A0ACB9C3L5_ARCLA</name>
<organism evidence="1 2">
    <name type="scientific">Arctium lappa</name>
    <name type="common">Greater burdock</name>
    <name type="synonym">Lappa major</name>
    <dbReference type="NCBI Taxonomy" id="4217"/>
    <lineage>
        <taxon>Eukaryota</taxon>
        <taxon>Viridiplantae</taxon>
        <taxon>Streptophyta</taxon>
        <taxon>Embryophyta</taxon>
        <taxon>Tracheophyta</taxon>
        <taxon>Spermatophyta</taxon>
        <taxon>Magnoliopsida</taxon>
        <taxon>eudicotyledons</taxon>
        <taxon>Gunneridae</taxon>
        <taxon>Pentapetalae</taxon>
        <taxon>asterids</taxon>
        <taxon>campanulids</taxon>
        <taxon>Asterales</taxon>
        <taxon>Asteraceae</taxon>
        <taxon>Carduoideae</taxon>
        <taxon>Cardueae</taxon>
        <taxon>Arctiinae</taxon>
        <taxon>Arctium</taxon>
    </lineage>
</organism>
<evidence type="ECO:0000313" key="2">
    <source>
        <dbReference type="Proteomes" id="UP001055879"/>
    </source>
</evidence>
<comment type="caution">
    <text evidence="1">The sequence shown here is derived from an EMBL/GenBank/DDBJ whole genome shotgun (WGS) entry which is preliminary data.</text>
</comment>
<accession>A0ACB9C3L5</accession>
<evidence type="ECO:0000313" key="1">
    <source>
        <dbReference type="EMBL" id="KAI3728869.1"/>
    </source>
</evidence>
<gene>
    <name evidence="1" type="ORF">L6452_17514</name>
</gene>
<reference evidence="1 2" key="2">
    <citation type="journal article" date="2022" name="Mol. Ecol. Resour.">
        <title>The genomes of chicory, endive, great burdock and yacon provide insights into Asteraceae paleo-polyploidization history and plant inulin production.</title>
        <authorList>
            <person name="Fan W."/>
            <person name="Wang S."/>
            <person name="Wang H."/>
            <person name="Wang A."/>
            <person name="Jiang F."/>
            <person name="Liu H."/>
            <person name="Zhao H."/>
            <person name="Xu D."/>
            <person name="Zhang Y."/>
        </authorList>
    </citation>
    <scope>NUCLEOTIDE SEQUENCE [LARGE SCALE GENOMIC DNA]</scope>
    <source>
        <strain evidence="2">cv. Niubang</strain>
    </source>
</reference>